<evidence type="ECO:0008006" key="3">
    <source>
        <dbReference type="Google" id="ProtNLM"/>
    </source>
</evidence>
<dbReference type="PANTHER" id="PTHR46890:SF50">
    <property type="entry name" value="RNA-DIRECTED DNA POLYMERASE, EUKARYOTA, REVERSE TRANSCRIPTASE ZINC-BINDING DOMAIN PROTEIN-RELATED"/>
    <property type="match status" value="1"/>
</dbReference>
<dbReference type="AlphaFoldDB" id="A0A438K2U9"/>
<gene>
    <name evidence="1" type="ORF">CK203_009232</name>
</gene>
<dbReference type="Proteomes" id="UP000288805">
    <property type="component" value="Unassembled WGS sequence"/>
</dbReference>
<dbReference type="PANTHER" id="PTHR46890">
    <property type="entry name" value="NON-LTR RETROLELEMENT REVERSE TRANSCRIPTASE-LIKE PROTEIN-RELATED"/>
    <property type="match status" value="1"/>
</dbReference>
<dbReference type="InterPro" id="IPR052343">
    <property type="entry name" value="Retrotransposon-Effector_Assoc"/>
</dbReference>
<evidence type="ECO:0000313" key="2">
    <source>
        <dbReference type="Proteomes" id="UP000288805"/>
    </source>
</evidence>
<comment type="caution">
    <text evidence="1">The sequence shown here is derived from an EMBL/GenBank/DDBJ whole genome shotgun (WGS) entry which is preliminary data.</text>
</comment>
<protein>
    <recommendedName>
        <fullName evidence="3">Reverse transcriptase domain-containing protein</fullName>
    </recommendedName>
</protein>
<accession>A0A438K2U9</accession>
<dbReference type="EMBL" id="QGNW01000018">
    <property type="protein sequence ID" value="RVX15520.1"/>
    <property type="molecule type" value="Genomic_DNA"/>
</dbReference>
<evidence type="ECO:0000313" key="1">
    <source>
        <dbReference type="EMBL" id="RVX15520.1"/>
    </source>
</evidence>
<proteinExistence type="predicted"/>
<reference evidence="1 2" key="1">
    <citation type="journal article" date="2018" name="PLoS Genet.">
        <title>Population sequencing reveals clonal diversity and ancestral inbreeding in the grapevine cultivar Chardonnay.</title>
        <authorList>
            <person name="Roach M.J."/>
            <person name="Johnson D.L."/>
            <person name="Bohlmann J."/>
            <person name="van Vuuren H.J."/>
            <person name="Jones S.J."/>
            <person name="Pretorius I.S."/>
            <person name="Schmidt S.A."/>
            <person name="Borneman A.R."/>
        </authorList>
    </citation>
    <scope>NUCLEOTIDE SEQUENCE [LARGE SCALE GENOMIC DNA]</scope>
    <source>
        <strain evidence="2">cv. Chardonnay</strain>
        <tissue evidence="1">Leaf</tissue>
    </source>
</reference>
<sequence>MARVKIDGAWIIEDRELRVAVSRTVQLLLSTNDDYRSNLSELSFERLEDFEFEFNLSSVDPEERGDGGLKGFQANKLCGGGVLYKWLAKVLTNRLKGVLDKVIFKAQNAFVEGRQIMDVVLIVNEAINSIFKSNEGAILCKLDIEKAYDQPVPKSNGNGTMKKKVVNRLSISFAKNAPLRTEGFVGSSQLQLVISVYLPIHGEDGIGAKWLRWIKWCLSIVRCSVLVNGTSSGFFQSSRGLRQGNPFSPYLFVIAMEALSCLLKRAVCGGFLSAYLVQGRGGEGVKAISGLRVNMDKNELISVGRVENVEDLVAKLGCKDGIEERFRKILAMWKYQYISKGGRISLI</sequence>
<organism evidence="1 2">
    <name type="scientific">Vitis vinifera</name>
    <name type="common">Grape</name>
    <dbReference type="NCBI Taxonomy" id="29760"/>
    <lineage>
        <taxon>Eukaryota</taxon>
        <taxon>Viridiplantae</taxon>
        <taxon>Streptophyta</taxon>
        <taxon>Embryophyta</taxon>
        <taxon>Tracheophyta</taxon>
        <taxon>Spermatophyta</taxon>
        <taxon>Magnoliopsida</taxon>
        <taxon>eudicotyledons</taxon>
        <taxon>Gunneridae</taxon>
        <taxon>Pentapetalae</taxon>
        <taxon>rosids</taxon>
        <taxon>Vitales</taxon>
        <taxon>Vitaceae</taxon>
        <taxon>Viteae</taxon>
        <taxon>Vitis</taxon>
    </lineage>
</organism>
<name>A0A438K2U9_VITVI</name>